<name>A0A2H0PX43_9BACT</name>
<dbReference type="InterPro" id="IPR013216">
    <property type="entry name" value="Methyltransf_11"/>
</dbReference>
<reference evidence="2 3" key="1">
    <citation type="submission" date="2017-09" db="EMBL/GenBank/DDBJ databases">
        <title>Depth-based differentiation of microbial function through sediment-hosted aquifers and enrichment of novel symbionts in the deep terrestrial subsurface.</title>
        <authorList>
            <person name="Probst A.J."/>
            <person name="Ladd B."/>
            <person name="Jarett J.K."/>
            <person name="Geller-Mcgrath D.E."/>
            <person name="Sieber C.M."/>
            <person name="Emerson J.B."/>
            <person name="Anantharaman K."/>
            <person name="Thomas B.C."/>
            <person name="Malmstrom R."/>
            <person name="Stieglmeier M."/>
            <person name="Klingl A."/>
            <person name="Woyke T."/>
            <person name="Ryan C.M."/>
            <person name="Banfield J.F."/>
        </authorList>
    </citation>
    <scope>NUCLEOTIDE SEQUENCE [LARGE SCALE GENOMIC DNA]</scope>
    <source>
        <strain evidence="2">CG11_big_fil_rev_8_21_14_0_20_43_10</strain>
    </source>
</reference>
<dbReference type="PANTHER" id="PTHR43591">
    <property type="entry name" value="METHYLTRANSFERASE"/>
    <property type="match status" value="1"/>
</dbReference>
<dbReference type="CDD" id="cd02440">
    <property type="entry name" value="AdoMet_MTases"/>
    <property type="match status" value="1"/>
</dbReference>
<accession>A0A2H0PX43</accession>
<dbReference type="GO" id="GO:0032259">
    <property type="term" value="P:methylation"/>
    <property type="evidence" value="ECO:0007669"/>
    <property type="project" value="UniProtKB-KW"/>
</dbReference>
<organism evidence="2 3">
    <name type="scientific">Candidatus Brennerbacteria bacterium CG11_big_fil_rev_8_21_14_0_20_43_10</name>
    <dbReference type="NCBI Taxonomy" id="1974523"/>
    <lineage>
        <taxon>Bacteria</taxon>
        <taxon>Candidatus Brenneribacteriota</taxon>
    </lineage>
</organism>
<protein>
    <submittedName>
        <fullName evidence="2">Dimethylmenaquinone methyltransferase</fullName>
    </submittedName>
</protein>
<feature type="domain" description="Methyltransferase type 11" evidence="1">
    <location>
        <begin position="66"/>
        <end position="167"/>
    </location>
</feature>
<dbReference type="Pfam" id="PF08241">
    <property type="entry name" value="Methyltransf_11"/>
    <property type="match status" value="1"/>
</dbReference>
<dbReference type="Gene3D" id="3.40.50.150">
    <property type="entry name" value="Vaccinia Virus protein VP39"/>
    <property type="match status" value="1"/>
</dbReference>
<evidence type="ECO:0000313" key="3">
    <source>
        <dbReference type="Proteomes" id="UP000236846"/>
    </source>
</evidence>
<evidence type="ECO:0000313" key="2">
    <source>
        <dbReference type="EMBL" id="PIR26577.1"/>
    </source>
</evidence>
<dbReference type="SUPFAM" id="SSF53335">
    <property type="entry name" value="S-adenosyl-L-methionine-dependent methyltransferases"/>
    <property type="match status" value="1"/>
</dbReference>
<sequence>MLIKILLIILATFVLWQFIIRVFRKLFHFPAPAFIGHFLDSNYRRKLQSPDKLIERSGIKAGMKILDLGCGSGAYTTFVARDVGGKGRVYALDIEPKMLKQLEKKLVSPENQDIKNVEIINKNAYEIPFNDDSLDLVYMVTVLQEIPDRQRALKEVKRVLKPDGILAVTEFLPDPDYVLKSTTIKICKKAGFILDKTLGNLWNYTVRFKKS</sequence>
<dbReference type="GO" id="GO:0008757">
    <property type="term" value="F:S-adenosylmethionine-dependent methyltransferase activity"/>
    <property type="evidence" value="ECO:0007669"/>
    <property type="project" value="InterPro"/>
</dbReference>
<dbReference type="EMBL" id="PCXE01000017">
    <property type="protein sequence ID" value="PIR26577.1"/>
    <property type="molecule type" value="Genomic_DNA"/>
</dbReference>
<dbReference type="AlphaFoldDB" id="A0A2H0PX43"/>
<gene>
    <name evidence="2" type="ORF">COV41_00920</name>
</gene>
<keyword evidence="2" id="KW-0489">Methyltransferase</keyword>
<evidence type="ECO:0000259" key="1">
    <source>
        <dbReference type="Pfam" id="PF08241"/>
    </source>
</evidence>
<comment type="caution">
    <text evidence="2">The sequence shown here is derived from an EMBL/GenBank/DDBJ whole genome shotgun (WGS) entry which is preliminary data.</text>
</comment>
<dbReference type="InterPro" id="IPR029063">
    <property type="entry name" value="SAM-dependent_MTases_sf"/>
</dbReference>
<dbReference type="PANTHER" id="PTHR43591:SF24">
    <property type="entry name" value="2-METHOXY-6-POLYPRENYL-1,4-BENZOQUINOL METHYLASE, MITOCHONDRIAL"/>
    <property type="match status" value="1"/>
</dbReference>
<keyword evidence="2" id="KW-0808">Transferase</keyword>
<dbReference type="Proteomes" id="UP000236846">
    <property type="component" value="Unassembled WGS sequence"/>
</dbReference>
<proteinExistence type="predicted"/>